<evidence type="ECO:0000313" key="5">
    <source>
        <dbReference type="EMBL" id="MBB6351444.1"/>
    </source>
</evidence>
<keyword evidence="6" id="KW-1185">Reference proteome</keyword>
<dbReference type="SUPFAM" id="SSF53901">
    <property type="entry name" value="Thiolase-like"/>
    <property type="match status" value="1"/>
</dbReference>
<dbReference type="InterPro" id="IPR013747">
    <property type="entry name" value="ACP_syn_III_C"/>
</dbReference>
<evidence type="ECO:0000313" key="6">
    <source>
        <dbReference type="Proteomes" id="UP000583800"/>
    </source>
</evidence>
<accession>A0A7X0CAJ4</accession>
<dbReference type="Pfam" id="PF08541">
    <property type="entry name" value="ACP_syn_III_C"/>
    <property type="match status" value="1"/>
</dbReference>
<evidence type="ECO:0000256" key="2">
    <source>
        <dbReference type="ARBA" id="ARBA00023315"/>
    </source>
</evidence>
<dbReference type="GO" id="GO:0004315">
    <property type="term" value="F:3-oxoacyl-[acyl-carrier-protein] synthase activity"/>
    <property type="evidence" value="ECO:0007669"/>
    <property type="project" value="InterPro"/>
</dbReference>
<dbReference type="AlphaFoldDB" id="A0A7X0CAJ4"/>
<dbReference type="GO" id="GO:0033818">
    <property type="term" value="F:beta-ketoacyl-acyl-carrier-protein synthase III activity"/>
    <property type="evidence" value="ECO:0007669"/>
    <property type="project" value="UniProtKB-EC"/>
</dbReference>
<dbReference type="CDD" id="cd00830">
    <property type="entry name" value="KAS_III"/>
    <property type="match status" value="1"/>
</dbReference>
<gene>
    <name evidence="5" type="ORF">FHU36_008027</name>
</gene>
<keyword evidence="2 5" id="KW-0012">Acyltransferase</keyword>
<dbReference type="NCBIfam" id="NF006829">
    <property type="entry name" value="PRK09352.1"/>
    <property type="match status" value="1"/>
</dbReference>
<proteinExistence type="predicted"/>
<reference evidence="5 6" key="1">
    <citation type="submission" date="2020-08" db="EMBL/GenBank/DDBJ databases">
        <title>Sequencing the genomes of 1000 actinobacteria strains.</title>
        <authorList>
            <person name="Klenk H.-P."/>
        </authorList>
    </citation>
    <scope>NUCLEOTIDE SEQUENCE [LARGE SCALE GENOMIC DNA]</scope>
    <source>
        <strain evidence="5 6">DSM 45913</strain>
    </source>
</reference>
<evidence type="ECO:0000259" key="4">
    <source>
        <dbReference type="Pfam" id="PF08545"/>
    </source>
</evidence>
<dbReference type="PANTHER" id="PTHR34069">
    <property type="entry name" value="3-OXOACYL-[ACYL-CARRIER-PROTEIN] SYNTHASE 3"/>
    <property type="match status" value="1"/>
</dbReference>
<comment type="caution">
    <text evidence="5">The sequence shown here is derived from an EMBL/GenBank/DDBJ whole genome shotgun (WGS) entry which is preliminary data.</text>
</comment>
<protein>
    <submittedName>
        <fullName evidence="5">3-oxoacyl-[acyl-carrier-protein] synthase-3</fullName>
        <ecNumber evidence="5">2.3.1.180</ecNumber>
    </submittedName>
</protein>
<dbReference type="GO" id="GO:0044550">
    <property type="term" value="P:secondary metabolite biosynthetic process"/>
    <property type="evidence" value="ECO:0007669"/>
    <property type="project" value="TreeGrafter"/>
</dbReference>
<dbReference type="InterPro" id="IPR013751">
    <property type="entry name" value="ACP_syn_III_N"/>
</dbReference>
<name>A0A7X0CAJ4_9ACTN</name>
<dbReference type="GO" id="GO:0006633">
    <property type="term" value="P:fatty acid biosynthetic process"/>
    <property type="evidence" value="ECO:0007669"/>
    <property type="project" value="InterPro"/>
</dbReference>
<dbReference type="Proteomes" id="UP000583800">
    <property type="component" value="Unassembled WGS sequence"/>
</dbReference>
<dbReference type="InterPro" id="IPR016039">
    <property type="entry name" value="Thiolase-like"/>
</dbReference>
<dbReference type="EC" id="2.3.1.180" evidence="5"/>
<evidence type="ECO:0000259" key="3">
    <source>
        <dbReference type="Pfam" id="PF08541"/>
    </source>
</evidence>
<dbReference type="PANTHER" id="PTHR34069:SF2">
    <property type="entry name" value="BETA-KETOACYL-[ACYL-CARRIER-PROTEIN] SYNTHASE III"/>
    <property type="match status" value="1"/>
</dbReference>
<dbReference type="Pfam" id="PF08545">
    <property type="entry name" value="ACP_syn_III"/>
    <property type="match status" value="1"/>
</dbReference>
<evidence type="ECO:0000256" key="1">
    <source>
        <dbReference type="ARBA" id="ARBA00022679"/>
    </source>
</evidence>
<sequence length="312" mass="32278">MRAMGILATGSYLPKEEVGNEELAAGAGVTPEWIVRKTRISTRRFAASGETTADLAVRAAQQAMEGLDPGDLGHVIVSTSTADTPQPPVSALVQHAISAPGAACFDVNAVCSGFVYGLALARELAAESGRLALVVAADVYSRILDFSDRRTAVLFGDGAGAAVVGPAAAGFLGFELTSDGSGHGLIRVEDGLFRMEGRRVRDFVLEKVPPALGALVARTGHDMGDVDVFIPHQANGVLVAELAERAGLAGARLHRTLERYGNVGSASVAVTLDDAHRSGVLKQGDLVLLAGFGGGMSIGAGLLRWAAPEEKR</sequence>
<dbReference type="Gene3D" id="3.40.47.10">
    <property type="match status" value="1"/>
</dbReference>
<keyword evidence="1 5" id="KW-0808">Transferase</keyword>
<dbReference type="EMBL" id="JACHJB010000004">
    <property type="protein sequence ID" value="MBB6351444.1"/>
    <property type="molecule type" value="Genomic_DNA"/>
</dbReference>
<feature type="domain" description="Beta-ketoacyl-[acyl-carrier-protein] synthase III N-terminal" evidence="4">
    <location>
        <begin position="105"/>
        <end position="180"/>
    </location>
</feature>
<organism evidence="5 6">
    <name type="scientific">Nonomuraea muscovyensis</name>
    <dbReference type="NCBI Taxonomy" id="1124761"/>
    <lineage>
        <taxon>Bacteria</taxon>
        <taxon>Bacillati</taxon>
        <taxon>Actinomycetota</taxon>
        <taxon>Actinomycetes</taxon>
        <taxon>Streptosporangiales</taxon>
        <taxon>Streptosporangiaceae</taxon>
        <taxon>Nonomuraea</taxon>
    </lineage>
</organism>
<feature type="domain" description="Beta-ketoacyl-[acyl-carrier-protein] synthase III C-terminal" evidence="3">
    <location>
        <begin position="217"/>
        <end position="305"/>
    </location>
</feature>